<gene>
    <name evidence="3" type="ORF">ES288_A10G039900v1</name>
</gene>
<organism evidence="3 4">
    <name type="scientific">Gossypium darwinii</name>
    <name type="common">Darwin's cotton</name>
    <name type="synonym">Gossypium barbadense var. darwinii</name>
    <dbReference type="NCBI Taxonomy" id="34276"/>
    <lineage>
        <taxon>Eukaryota</taxon>
        <taxon>Viridiplantae</taxon>
        <taxon>Streptophyta</taxon>
        <taxon>Embryophyta</taxon>
        <taxon>Tracheophyta</taxon>
        <taxon>Spermatophyta</taxon>
        <taxon>Magnoliopsida</taxon>
        <taxon>eudicotyledons</taxon>
        <taxon>Gunneridae</taxon>
        <taxon>Pentapetalae</taxon>
        <taxon>rosids</taxon>
        <taxon>malvids</taxon>
        <taxon>Malvales</taxon>
        <taxon>Malvaceae</taxon>
        <taxon>Malvoideae</taxon>
        <taxon>Gossypium</taxon>
    </lineage>
</organism>
<proteinExistence type="predicted"/>
<keyword evidence="2" id="KW-0472">Membrane</keyword>
<dbReference type="AlphaFoldDB" id="A0A5D2EVI1"/>
<feature type="transmembrane region" description="Helical" evidence="2">
    <location>
        <begin position="6"/>
        <end position="25"/>
    </location>
</feature>
<evidence type="ECO:0000256" key="2">
    <source>
        <dbReference type="SAM" id="Phobius"/>
    </source>
</evidence>
<dbReference type="EMBL" id="CM017697">
    <property type="protein sequence ID" value="TYG97450.1"/>
    <property type="molecule type" value="Genomic_DNA"/>
</dbReference>
<evidence type="ECO:0000313" key="3">
    <source>
        <dbReference type="EMBL" id="TYG97450.1"/>
    </source>
</evidence>
<keyword evidence="4" id="KW-1185">Reference proteome</keyword>
<sequence>MAAFNYILFFTSLIILFPIFMSRTVSTIRIHHELTPSKHSGDAAVVNRNNMLAADHHNVAVPPHGSHGIVIGVLKKGRITPSGPSHRGNTIPTYTTRHDGVGRR</sequence>
<protein>
    <recommendedName>
        <fullName evidence="5">Transmembrane protein</fullName>
    </recommendedName>
</protein>
<keyword evidence="2" id="KW-1133">Transmembrane helix</keyword>
<evidence type="ECO:0008006" key="5">
    <source>
        <dbReference type="Google" id="ProtNLM"/>
    </source>
</evidence>
<reference evidence="3 4" key="1">
    <citation type="submission" date="2019-06" db="EMBL/GenBank/DDBJ databases">
        <title>WGS assembly of Gossypium darwinii.</title>
        <authorList>
            <person name="Chen Z.J."/>
            <person name="Sreedasyam A."/>
            <person name="Ando A."/>
            <person name="Song Q."/>
            <person name="De L."/>
            <person name="Hulse-Kemp A."/>
            <person name="Ding M."/>
            <person name="Ye W."/>
            <person name="Kirkbride R."/>
            <person name="Jenkins J."/>
            <person name="Plott C."/>
            <person name="Lovell J."/>
            <person name="Lin Y.-M."/>
            <person name="Vaughn R."/>
            <person name="Liu B."/>
            <person name="Li W."/>
            <person name="Simpson S."/>
            <person name="Scheffler B."/>
            <person name="Saski C."/>
            <person name="Grover C."/>
            <person name="Hu G."/>
            <person name="Conover J."/>
            <person name="Carlson J."/>
            <person name="Shu S."/>
            <person name="Boston L."/>
            <person name="Williams M."/>
            <person name="Peterson D."/>
            <person name="Mcgee K."/>
            <person name="Jones D."/>
            <person name="Wendel J."/>
            <person name="Stelly D."/>
            <person name="Grimwood J."/>
            <person name="Schmutz J."/>
        </authorList>
    </citation>
    <scope>NUCLEOTIDE SEQUENCE [LARGE SCALE GENOMIC DNA]</scope>
    <source>
        <strain evidence="3">1808015.09</strain>
    </source>
</reference>
<accession>A0A5D2EVI1</accession>
<keyword evidence="2" id="KW-0812">Transmembrane</keyword>
<dbReference type="Proteomes" id="UP000323506">
    <property type="component" value="Chromosome A10"/>
</dbReference>
<evidence type="ECO:0000313" key="4">
    <source>
        <dbReference type="Proteomes" id="UP000323506"/>
    </source>
</evidence>
<feature type="region of interest" description="Disordered" evidence="1">
    <location>
        <begin position="77"/>
        <end position="104"/>
    </location>
</feature>
<name>A0A5D2EVI1_GOSDA</name>
<evidence type="ECO:0000256" key="1">
    <source>
        <dbReference type="SAM" id="MobiDB-lite"/>
    </source>
</evidence>